<organism evidence="12 13">
    <name type="scientific">Roseburia faecis</name>
    <dbReference type="NCBI Taxonomy" id="301302"/>
    <lineage>
        <taxon>Bacteria</taxon>
        <taxon>Bacillati</taxon>
        <taxon>Bacillota</taxon>
        <taxon>Clostridia</taxon>
        <taxon>Lachnospirales</taxon>
        <taxon>Lachnospiraceae</taxon>
        <taxon>Roseburia</taxon>
    </lineage>
</organism>
<feature type="binding site" evidence="11">
    <location>
        <position position="121"/>
    </location>
    <ligand>
        <name>ATP</name>
        <dbReference type="ChEBI" id="CHEBI:30616"/>
    </ligand>
</feature>
<keyword evidence="5 11" id="KW-0479">Metal-binding</keyword>
<dbReference type="EC" id="2.7.1.50" evidence="11"/>
<dbReference type="GO" id="GO:0009229">
    <property type="term" value="P:thiamine diphosphate biosynthetic process"/>
    <property type="evidence" value="ECO:0007669"/>
    <property type="project" value="UniProtKB-UniRule"/>
</dbReference>
<keyword evidence="10 11" id="KW-0784">Thiamine biosynthesis</keyword>
<dbReference type="PIRSF" id="PIRSF000513">
    <property type="entry name" value="Thz_kinase"/>
    <property type="match status" value="1"/>
</dbReference>
<comment type="similarity">
    <text evidence="11">Belongs to the Thz kinase family.</text>
</comment>
<dbReference type="OrthoDB" id="9778146at2"/>
<dbReference type="GO" id="GO:0004417">
    <property type="term" value="F:hydroxyethylthiazole kinase activity"/>
    <property type="evidence" value="ECO:0007669"/>
    <property type="project" value="UniProtKB-UniRule"/>
</dbReference>
<evidence type="ECO:0000256" key="2">
    <source>
        <dbReference type="ARBA" id="ARBA00001946"/>
    </source>
</evidence>
<dbReference type="AlphaFoldDB" id="A0A0M6WT37"/>
<evidence type="ECO:0000256" key="8">
    <source>
        <dbReference type="ARBA" id="ARBA00022840"/>
    </source>
</evidence>
<evidence type="ECO:0000313" key="12">
    <source>
        <dbReference type="EMBL" id="CRL40726.1"/>
    </source>
</evidence>
<accession>A0A0M6WT37</accession>
<sequence length="275" mass="29641">MKFSGEKVVEIYEKIQQKRPIIHCITNAVTVNDCANILLAAGASPTMAHHPCEVEEITAGTAALICNFGAISDYEAMKTAGKRAHALGHPIVIDPVGVSGSSYRREKCLELMKIIHPTCIRGNYSEIQALLHNCGTVTGVDAAEDALAEAEETDLPELMKQYAKENQMILVASGETDLITDGSCVYRCHNGSPMMARITGSGCMSTVMLGAFLSAENSVESVVACCAFTGIAGELAAKEMTAQKRGTMTFRNWFIDAVSLMTPEQLEHGTDVDWF</sequence>
<dbReference type="Pfam" id="PF02110">
    <property type="entry name" value="HK"/>
    <property type="match status" value="1"/>
</dbReference>
<feature type="binding site" evidence="11">
    <location>
        <position position="47"/>
    </location>
    <ligand>
        <name>substrate</name>
    </ligand>
</feature>
<dbReference type="Proteomes" id="UP000049979">
    <property type="component" value="Unassembled WGS sequence"/>
</dbReference>
<dbReference type="UniPathway" id="UPA00060">
    <property type="reaction ID" value="UER00139"/>
</dbReference>
<evidence type="ECO:0000256" key="3">
    <source>
        <dbReference type="ARBA" id="ARBA00004868"/>
    </source>
</evidence>
<evidence type="ECO:0000256" key="6">
    <source>
        <dbReference type="ARBA" id="ARBA00022741"/>
    </source>
</evidence>
<dbReference type="SUPFAM" id="SSF53613">
    <property type="entry name" value="Ribokinase-like"/>
    <property type="match status" value="1"/>
</dbReference>
<dbReference type="PRINTS" id="PR01099">
    <property type="entry name" value="HYETHTZKNASE"/>
</dbReference>
<comment type="pathway">
    <text evidence="3 11">Cofactor biosynthesis; thiamine diphosphate biosynthesis; 4-methyl-5-(2-phosphoethyl)-thiazole from 5-(2-hydroxyethyl)-4-methylthiazole: step 1/1.</text>
</comment>
<keyword evidence="9 11" id="KW-0460">Magnesium</keyword>
<reference evidence="13" key="1">
    <citation type="submission" date="2015-05" db="EMBL/GenBank/DDBJ databases">
        <authorList>
            <consortium name="Pathogen Informatics"/>
        </authorList>
    </citation>
    <scope>NUCLEOTIDE SEQUENCE [LARGE SCALE GENOMIC DNA]</scope>
    <source>
        <strain evidence="13">M72</strain>
    </source>
</reference>
<keyword evidence="13" id="KW-1185">Reference proteome</keyword>
<dbReference type="Gene3D" id="3.40.1190.20">
    <property type="match status" value="1"/>
</dbReference>
<evidence type="ECO:0000256" key="1">
    <source>
        <dbReference type="ARBA" id="ARBA00001771"/>
    </source>
</evidence>
<dbReference type="InterPro" id="IPR029056">
    <property type="entry name" value="Ribokinase-like"/>
</dbReference>
<feature type="binding site" evidence="11">
    <location>
        <position position="173"/>
    </location>
    <ligand>
        <name>ATP</name>
        <dbReference type="ChEBI" id="CHEBI:30616"/>
    </ligand>
</feature>
<evidence type="ECO:0000256" key="10">
    <source>
        <dbReference type="ARBA" id="ARBA00022977"/>
    </source>
</evidence>
<comment type="catalytic activity">
    <reaction evidence="1 11">
        <text>5-(2-hydroxyethyl)-4-methylthiazole + ATP = 4-methyl-5-(2-phosphooxyethyl)-thiazole + ADP + H(+)</text>
        <dbReference type="Rhea" id="RHEA:24212"/>
        <dbReference type="ChEBI" id="CHEBI:15378"/>
        <dbReference type="ChEBI" id="CHEBI:17957"/>
        <dbReference type="ChEBI" id="CHEBI:30616"/>
        <dbReference type="ChEBI" id="CHEBI:58296"/>
        <dbReference type="ChEBI" id="CHEBI:456216"/>
        <dbReference type="EC" id="2.7.1.50"/>
    </reaction>
</comment>
<dbReference type="CDD" id="cd01170">
    <property type="entry name" value="THZ_kinase"/>
    <property type="match status" value="1"/>
</dbReference>
<dbReference type="GO" id="GO:0009228">
    <property type="term" value="P:thiamine biosynthetic process"/>
    <property type="evidence" value="ECO:0007669"/>
    <property type="project" value="UniProtKB-KW"/>
</dbReference>
<comment type="cofactor">
    <cofactor evidence="2 11">
        <name>Mg(2+)</name>
        <dbReference type="ChEBI" id="CHEBI:18420"/>
    </cofactor>
</comment>
<dbReference type="GO" id="GO:0005524">
    <property type="term" value="F:ATP binding"/>
    <property type="evidence" value="ECO:0007669"/>
    <property type="project" value="UniProtKB-UniRule"/>
</dbReference>
<keyword evidence="4 11" id="KW-0808">Transferase</keyword>
<evidence type="ECO:0000256" key="4">
    <source>
        <dbReference type="ARBA" id="ARBA00022679"/>
    </source>
</evidence>
<keyword evidence="7 11" id="KW-0418">Kinase</keyword>
<dbReference type="InterPro" id="IPR000417">
    <property type="entry name" value="Hyethyz_kinase"/>
</dbReference>
<evidence type="ECO:0000256" key="11">
    <source>
        <dbReference type="HAMAP-Rule" id="MF_00228"/>
    </source>
</evidence>
<evidence type="ECO:0000313" key="13">
    <source>
        <dbReference type="Proteomes" id="UP000049979"/>
    </source>
</evidence>
<keyword evidence="8 11" id="KW-0067">ATP-binding</keyword>
<dbReference type="GO" id="GO:0000287">
    <property type="term" value="F:magnesium ion binding"/>
    <property type="evidence" value="ECO:0007669"/>
    <property type="project" value="UniProtKB-UniRule"/>
</dbReference>
<proteinExistence type="inferred from homology"/>
<feature type="binding site" evidence="11">
    <location>
        <position position="200"/>
    </location>
    <ligand>
        <name>substrate</name>
    </ligand>
</feature>
<dbReference type="RefSeq" id="WP_055068309.1">
    <property type="nucleotide sequence ID" value="NZ_CP173697.1"/>
</dbReference>
<evidence type="ECO:0000256" key="9">
    <source>
        <dbReference type="ARBA" id="ARBA00022842"/>
    </source>
</evidence>
<name>A0A0M6WT37_9FIRM</name>
<evidence type="ECO:0000256" key="7">
    <source>
        <dbReference type="ARBA" id="ARBA00022777"/>
    </source>
</evidence>
<protein>
    <recommendedName>
        <fullName evidence="11">Hydroxyethylthiazole kinase</fullName>
        <ecNumber evidence="11">2.7.1.50</ecNumber>
    </recommendedName>
    <alternativeName>
        <fullName evidence="11">4-methyl-5-beta-hydroxyethylthiazole kinase</fullName>
        <shortName evidence="11">TH kinase</shortName>
        <shortName evidence="11">Thz kinase</shortName>
    </alternativeName>
</protein>
<dbReference type="NCBIfam" id="NF006830">
    <property type="entry name" value="PRK09355.1"/>
    <property type="match status" value="1"/>
</dbReference>
<keyword evidence="6 11" id="KW-0547">Nucleotide-binding</keyword>
<dbReference type="STRING" id="301302.ERS852420_02378"/>
<dbReference type="HAMAP" id="MF_00228">
    <property type="entry name" value="Thz_kinase"/>
    <property type="match status" value="1"/>
</dbReference>
<comment type="function">
    <text evidence="11">Catalyzes the phosphorylation of the hydroxyl group of 4-methyl-5-beta-hydroxyethylthiazole (THZ).</text>
</comment>
<gene>
    <name evidence="11" type="primary">thiM</name>
    <name evidence="12" type="ORF">M72_10251</name>
</gene>
<dbReference type="EMBL" id="CVRR01000037">
    <property type="protein sequence ID" value="CRL40726.1"/>
    <property type="molecule type" value="Genomic_DNA"/>
</dbReference>
<evidence type="ECO:0000256" key="5">
    <source>
        <dbReference type="ARBA" id="ARBA00022723"/>
    </source>
</evidence>